<sequence length="84" mass="9914">MFSSLFCWLAAVPAARRQKFSPPLCSIRDQPTLPARQKPSPRRVKPRRVAMCPLRAWLHPSGRRKSLPYRAEEWKPCWCNRVKR</sequence>
<keyword evidence="2" id="KW-1185">Reference proteome</keyword>
<comment type="caution">
    <text evidence="1">The sequence shown here is derived from an EMBL/GenBank/DDBJ whole genome shotgun (WGS) entry which is preliminary data.</text>
</comment>
<gene>
    <name evidence="1" type="ORF">ADN00_09180</name>
</gene>
<dbReference type="EMBL" id="LGCL01000023">
    <property type="protein sequence ID" value="KPL77296.1"/>
    <property type="molecule type" value="Genomic_DNA"/>
</dbReference>
<dbReference type="Proteomes" id="UP000050417">
    <property type="component" value="Unassembled WGS sequence"/>
</dbReference>
<organism evidence="1 2">
    <name type="scientific">Ornatilinea apprima</name>
    <dbReference type="NCBI Taxonomy" id="1134406"/>
    <lineage>
        <taxon>Bacteria</taxon>
        <taxon>Bacillati</taxon>
        <taxon>Chloroflexota</taxon>
        <taxon>Anaerolineae</taxon>
        <taxon>Anaerolineales</taxon>
        <taxon>Anaerolineaceae</taxon>
        <taxon>Ornatilinea</taxon>
    </lineage>
</organism>
<dbReference type="STRING" id="1134406.ADN00_09180"/>
<name>A0A0P6Y6T2_9CHLR</name>
<protein>
    <submittedName>
        <fullName evidence="1">Uncharacterized protein</fullName>
    </submittedName>
</protein>
<reference evidence="1 2" key="1">
    <citation type="submission" date="2015-07" db="EMBL/GenBank/DDBJ databases">
        <title>Genome sequence of Ornatilinea apprima DSM 23815.</title>
        <authorList>
            <person name="Hemp J."/>
            <person name="Ward L.M."/>
            <person name="Pace L.A."/>
            <person name="Fischer W.W."/>
        </authorList>
    </citation>
    <scope>NUCLEOTIDE SEQUENCE [LARGE SCALE GENOMIC DNA]</scope>
    <source>
        <strain evidence="1 2">P3M-1</strain>
    </source>
</reference>
<proteinExistence type="predicted"/>
<accession>A0A0P6Y6T2</accession>
<evidence type="ECO:0000313" key="1">
    <source>
        <dbReference type="EMBL" id="KPL77296.1"/>
    </source>
</evidence>
<dbReference type="AlphaFoldDB" id="A0A0P6Y6T2"/>
<evidence type="ECO:0000313" key="2">
    <source>
        <dbReference type="Proteomes" id="UP000050417"/>
    </source>
</evidence>